<dbReference type="Proteomes" id="UP000593560">
    <property type="component" value="Unassembled WGS sequence"/>
</dbReference>
<protein>
    <recommendedName>
        <fullName evidence="4">RNase H type-1 domain-containing protein</fullName>
    </recommendedName>
</protein>
<evidence type="ECO:0000313" key="2">
    <source>
        <dbReference type="EMBL" id="MBA0793446.1"/>
    </source>
</evidence>
<dbReference type="OrthoDB" id="1751471at2759"/>
<dbReference type="EMBL" id="JABFAD010000002">
    <property type="protein sequence ID" value="MBA0793446.1"/>
    <property type="molecule type" value="Genomic_DNA"/>
</dbReference>
<evidence type="ECO:0000256" key="1">
    <source>
        <dbReference type="SAM" id="Phobius"/>
    </source>
</evidence>
<keyword evidence="3" id="KW-1185">Reference proteome</keyword>
<accession>A0A7J9G774</accession>
<evidence type="ECO:0000313" key="3">
    <source>
        <dbReference type="Proteomes" id="UP000593560"/>
    </source>
</evidence>
<keyword evidence="1" id="KW-0812">Transmembrane</keyword>
<sequence>MWMHIVPIDQQHKFFSETLQDWLTSSLCCHMRLLGRGIIWSCLFGLIAWRIWKKRNLFIFQGKWVHLFTDGAVDRGSGSASASGVLRDQNGNWILGVMIKTDNPEVVKALQDNMMVDSGITVLRRV</sequence>
<feature type="transmembrane region" description="Helical" evidence="1">
    <location>
        <begin position="33"/>
        <end position="52"/>
    </location>
</feature>
<keyword evidence="1" id="KW-0472">Membrane</keyword>
<organism evidence="2 3">
    <name type="scientific">Gossypium harknessii</name>
    <dbReference type="NCBI Taxonomy" id="34285"/>
    <lineage>
        <taxon>Eukaryota</taxon>
        <taxon>Viridiplantae</taxon>
        <taxon>Streptophyta</taxon>
        <taxon>Embryophyta</taxon>
        <taxon>Tracheophyta</taxon>
        <taxon>Spermatophyta</taxon>
        <taxon>Magnoliopsida</taxon>
        <taxon>eudicotyledons</taxon>
        <taxon>Gunneridae</taxon>
        <taxon>Pentapetalae</taxon>
        <taxon>rosids</taxon>
        <taxon>malvids</taxon>
        <taxon>Malvales</taxon>
        <taxon>Malvaceae</taxon>
        <taxon>Malvoideae</taxon>
        <taxon>Gossypium</taxon>
    </lineage>
</organism>
<proteinExistence type="predicted"/>
<gene>
    <name evidence="2" type="ORF">Gohar_017850</name>
</gene>
<keyword evidence="1" id="KW-1133">Transmembrane helix</keyword>
<dbReference type="AlphaFoldDB" id="A0A7J9G774"/>
<name>A0A7J9G774_9ROSI</name>
<comment type="caution">
    <text evidence="2">The sequence shown here is derived from an EMBL/GenBank/DDBJ whole genome shotgun (WGS) entry which is preliminary data.</text>
</comment>
<reference evidence="2 3" key="1">
    <citation type="journal article" date="2019" name="Genome Biol. Evol.">
        <title>Insights into the evolution of the New World diploid cottons (Gossypium, subgenus Houzingenia) based on genome sequencing.</title>
        <authorList>
            <person name="Grover C.E."/>
            <person name="Arick M.A. 2nd"/>
            <person name="Thrash A."/>
            <person name="Conover J.L."/>
            <person name="Sanders W.S."/>
            <person name="Peterson D.G."/>
            <person name="Frelichowski J.E."/>
            <person name="Scheffler J.A."/>
            <person name="Scheffler B.E."/>
            <person name="Wendel J.F."/>
        </authorList>
    </citation>
    <scope>NUCLEOTIDE SEQUENCE [LARGE SCALE GENOMIC DNA]</scope>
    <source>
        <strain evidence="2">0</strain>
        <tissue evidence="2">Leaf</tissue>
    </source>
</reference>
<evidence type="ECO:0008006" key="4">
    <source>
        <dbReference type="Google" id="ProtNLM"/>
    </source>
</evidence>